<protein>
    <recommendedName>
        <fullName evidence="14">Acyltransferase</fullName>
        <ecNumber evidence="14">2.3.1.-</ecNumber>
    </recommendedName>
</protein>
<keyword evidence="13" id="KW-0012">Acyltransferase</keyword>
<evidence type="ECO:0000256" key="14">
    <source>
        <dbReference type="RuleBase" id="RU367023"/>
    </source>
</evidence>
<evidence type="ECO:0000256" key="15">
    <source>
        <dbReference type="SAM" id="MobiDB-lite"/>
    </source>
</evidence>
<dbReference type="GO" id="GO:0006071">
    <property type="term" value="P:glycerol metabolic process"/>
    <property type="evidence" value="ECO:0007669"/>
    <property type="project" value="UniProtKB-KW"/>
</dbReference>
<feature type="transmembrane region" description="Helical" evidence="14">
    <location>
        <begin position="94"/>
        <end position="113"/>
    </location>
</feature>
<keyword evidence="8" id="KW-0319">Glycerol metabolism</keyword>
<keyword evidence="11" id="KW-0443">Lipid metabolism</keyword>
<dbReference type="CDD" id="cd07987">
    <property type="entry name" value="LPLAT_MGAT-like"/>
    <property type="match status" value="1"/>
</dbReference>
<keyword evidence="6 14" id="KW-0808">Transferase</keyword>
<evidence type="ECO:0000256" key="8">
    <source>
        <dbReference type="ARBA" id="ARBA00022798"/>
    </source>
</evidence>
<keyword evidence="9 14" id="KW-0256">Endoplasmic reticulum</keyword>
<keyword evidence="5" id="KW-0444">Lipid biosynthesis</keyword>
<keyword evidence="10 14" id="KW-1133">Transmembrane helix</keyword>
<dbReference type="GO" id="GO:0005789">
    <property type="term" value="C:endoplasmic reticulum membrane"/>
    <property type="evidence" value="ECO:0007669"/>
    <property type="project" value="UniProtKB-SubCell"/>
</dbReference>
<dbReference type="PANTHER" id="PTHR12317">
    <property type="entry name" value="DIACYLGLYCEROL O-ACYLTRANSFERASE"/>
    <property type="match status" value="1"/>
</dbReference>
<evidence type="ECO:0000256" key="10">
    <source>
        <dbReference type="ARBA" id="ARBA00022989"/>
    </source>
</evidence>
<comment type="pathway">
    <text evidence="2">Glycerolipid metabolism; triacylglycerol biosynthesis.</text>
</comment>
<proteinExistence type="inferred from homology"/>
<evidence type="ECO:0000256" key="12">
    <source>
        <dbReference type="ARBA" id="ARBA00023136"/>
    </source>
</evidence>
<evidence type="ECO:0000256" key="3">
    <source>
        <dbReference type="ARBA" id="ARBA00005189"/>
    </source>
</evidence>
<reference evidence="16" key="1">
    <citation type="submission" date="2022-11" db="EMBL/GenBank/DDBJ databases">
        <authorList>
            <person name="Morgan W.R."/>
            <person name="Tartar A."/>
        </authorList>
    </citation>
    <scope>NUCLEOTIDE SEQUENCE</scope>
    <source>
        <strain evidence="16">ARSEF 373</strain>
    </source>
</reference>
<comment type="pathway">
    <text evidence="3">Lipid metabolism.</text>
</comment>
<dbReference type="Pfam" id="PF03982">
    <property type="entry name" value="DAGAT"/>
    <property type="match status" value="1"/>
</dbReference>
<dbReference type="Proteomes" id="UP001146120">
    <property type="component" value="Unassembled WGS sequence"/>
</dbReference>
<evidence type="ECO:0000256" key="2">
    <source>
        <dbReference type="ARBA" id="ARBA00004771"/>
    </source>
</evidence>
<comment type="subcellular location">
    <subcellularLocation>
        <location evidence="1 14">Endoplasmic reticulum membrane</location>
        <topology evidence="1 14">Multi-pass membrane protein</topology>
    </subcellularLocation>
</comment>
<dbReference type="EC" id="2.3.1.-" evidence="14"/>
<keyword evidence="17" id="KW-1185">Reference proteome</keyword>
<feature type="region of interest" description="Disordered" evidence="15">
    <location>
        <begin position="1"/>
        <end position="36"/>
    </location>
</feature>
<evidence type="ECO:0000313" key="16">
    <source>
        <dbReference type="EMBL" id="DBA02996.1"/>
    </source>
</evidence>
<dbReference type="AlphaFoldDB" id="A0AAV2Z6L9"/>
<comment type="similarity">
    <text evidence="4 14">Belongs to the diacylglycerol acyltransferase family.</text>
</comment>
<organism evidence="16 17">
    <name type="scientific">Lagenidium giganteum</name>
    <dbReference type="NCBI Taxonomy" id="4803"/>
    <lineage>
        <taxon>Eukaryota</taxon>
        <taxon>Sar</taxon>
        <taxon>Stramenopiles</taxon>
        <taxon>Oomycota</taxon>
        <taxon>Peronosporomycetes</taxon>
        <taxon>Pythiales</taxon>
        <taxon>Pythiaceae</taxon>
    </lineage>
</organism>
<reference evidence="16" key="2">
    <citation type="journal article" date="2023" name="Microbiol Resour">
        <title>Decontamination and Annotation of the Draft Genome Sequence of the Oomycete Lagenidium giganteum ARSEF 373.</title>
        <authorList>
            <person name="Morgan W.R."/>
            <person name="Tartar A."/>
        </authorList>
    </citation>
    <scope>NUCLEOTIDE SEQUENCE</scope>
    <source>
        <strain evidence="16">ARSEF 373</strain>
    </source>
</reference>
<feature type="transmembrane region" description="Helical" evidence="14">
    <location>
        <begin position="59"/>
        <end position="88"/>
    </location>
</feature>
<evidence type="ECO:0000256" key="9">
    <source>
        <dbReference type="ARBA" id="ARBA00022824"/>
    </source>
</evidence>
<dbReference type="GO" id="GO:0004144">
    <property type="term" value="F:diacylglycerol O-acyltransferase activity"/>
    <property type="evidence" value="ECO:0007669"/>
    <property type="project" value="TreeGrafter"/>
</dbReference>
<evidence type="ECO:0000256" key="13">
    <source>
        <dbReference type="ARBA" id="ARBA00023315"/>
    </source>
</evidence>
<dbReference type="PANTHER" id="PTHR12317:SF0">
    <property type="entry name" value="ACYLTRANSFERASE"/>
    <property type="match status" value="1"/>
</dbReference>
<dbReference type="GO" id="GO:0019432">
    <property type="term" value="P:triglyceride biosynthetic process"/>
    <property type="evidence" value="ECO:0007669"/>
    <property type="project" value="TreeGrafter"/>
</dbReference>
<accession>A0AAV2Z6L9</accession>
<evidence type="ECO:0000256" key="4">
    <source>
        <dbReference type="ARBA" id="ARBA00005420"/>
    </source>
</evidence>
<evidence type="ECO:0000256" key="5">
    <source>
        <dbReference type="ARBA" id="ARBA00022516"/>
    </source>
</evidence>
<comment type="caution">
    <text evidence="16">The sequence shown here is derived from an EMBL/GenBank/DDBJ whole genome shotgun (WGS) entry which is preliminary data.</text>
</comment>
<dbReference type="InterPro" id="IPR007130">
    <property type="entry name" value="DAGAT"/>
</dbReference>
<evidence type="ECO:0000256" key="7">
    <source>
        <dbReference type="ARBA" id="ARBA00022692"/>
    </source>
</evidence>
<keyword evidence="12 14" id="KW-0472">Membrane</keyword>
<evidence type="ECO:0000256" key="11">
    <source>
        <dbReference type="ARBA" id="ARBA00023098"/>
    </source>
</evidence>
<evidence type="ECO:0000256" key="1">
    <source>
        <dbReference type="ARBA" id="ARBA00004477"/>
    </source>
</evidence>
<sequence>MAPVDAPAPATSKPSTDDAPAPATTVKEVKRPVWPNNNERPELRTLKGRFARVAMIASLYFLWVVGLLIYSSLTVFSALSFVHAIVFFQPVHPVAVGFVLVMMAYYSYHLVLFPGQGPWMWMRHFIRDTLTKYPYFRYNKCVFEEFPDEEDDLKPLAKPDEKAMYAFHPHGILSCGWSFNGAHHMRFAEAKAKWLVAENLFWYPVMRDVLNWVEFGNVAKETFVSLMSKGKNLCVIPGGFEEATIYQHGKHRLYLNCRFGFIKLALQYGYKIHPVYTFGEEMAYYAFPYFLKFRLWLNTLKIPGAVFMGNPFCSILPLPDVDLITVVGKPMQFPKIENPTKEDVKKYHALYVKAVVDLFERNKAKYAVDPNATLEIM</sequence>
<evidence type="ECO:0000256" key="6">
    <source>
        <dbReference type="ARBA" id="ARBA00022679"/>
    </source>
</evidence>
<evidence type="ECO:0000313" key="17">
    <source>
        <dbReference type="Proteomes" id="UP001146120"/>
    </source>
</evidence>
<gene>
    <name evidence="16" type="ORF">N0F65_003184</name>
</gene>
<keyword evidence="7 14" id="KW-0812">Transmembrane</keyword>
<dbReference type="EMBL" id="DAKRPA010000024">
    <property type="protein sequence ID" value="DBA02996.1"/>
    <property type="molecule type" value="Genomic_DNA"/>
</dbReference>
<name>A0AAV2Z6L9_9STRA</name>